<name>A0A816VMP0_BRANA</name>
<protein>
    <submittedName>
        <fullName evidence="1">(rape) hypothetical protein</fullName>
    </submittedName>
</protein>
<sequence>MFSIIELDFSFSVFVYLNYCRFYGPKLKAQPENGFRSEKSITTVLAAELFLTGSGTILITPYTDGTNLQLLLRVKEMMMQNPTLPSGSI</sequence>
<proteinExistence type="predicted"/>
<reference evidence="1" key="1">
    <citation type="submission" date="2021-01" db="EMBL/GenBank/DDBJ databases">
        <authorList>
            <consortium name="Genoscope - CEA"/>
            <person name="William W."/>
        </authorList>
    </citation>
    <scope>NUCLEOTIDE SEQUENCE</scope>
</reference>
<organism evidence="1">
    <name type="scientific">Brassica napus</name>
    <name type="common">Rape</name>
    <dbReference type="NCBI Taxonomy" id="3708"/>
    <lineage>
        <taxon>Eukaryota</taxon>
        <taxon>Viridiplantae</taxon>
        <taxon>Streptophyta</taxon>
        <taxon>Embryophyta</taxon>
        <taxon>Tracheophyta</taxon>
        <taxon>Spermatophyta</taxon>
        <taxon>Magnoliopsida</taxon>
        <taxon>eudicotyledons</taxon>
        <taxon>Gunneridae</taxon>
        <taxon>Pentapetalae</taxon>
        <taxon>rosids</taxon>
        <taxon>malvids</taxon>
        <taxon>Brassicales</taxon>
        <taxon>Brassicaceae</taxon>
        <taxon>Brassiceae</taxon>
        <taxon>Brassica</taxon>
    </lineage>
</organism>
<evidence type="ECO:0000313" key="1">
    <source>
        <dbReference type="EMBL" id="CAF2115301.1"/>
    </source>
</evidence>
<dbReference type="AlphaFoldDB" id="A0A816VMP0"/>
<accession>A0A816VMP0</accession>
<dbReference type="Proteomes" id="UP001295469">
    <property type="component" value="Chromosome C08"/>
</dbReference>
<dbReference type="EMBL" id="HG994372">
    <property type="protein sequence ID" value="CAF2115301.1"/>
    <property type="molecule type" value="Genomic_DNA"/>
</dbReference>
<gene>
    <name evidence="1" type="ORF">DARMORV10_C08P45550.1</name>
</gene>